<dbReference type="SUPFAM" id="SSF51735">
    <property type="entry name" value="NAD(P)-binding Rossmann-fold domains"/>
    <property type="match status" value="1"/>
</dbReference>
<accession>A0ABY6MM14</accession>
<dbReference type="Proteomes" id="UP001163266">
    <property type="component" value="Chromosome"/>
</dbReference>
<keyword evidence="2" id="KW-1185">Reference proteome</keyword>
<dbReference type="SUPFAM" id="SSF55347">
    <property type="entry name" value="Glyceraldehyde-3-phosphate dehydrogenase-like, C-terminal domain"/>
    <property type="match status" value="1"/>
</dbReference>
<gene>
    <name evidence="1" type="ORF">OMP39_07625</name>
</gene>
<dbReference type="Gene3D" id="3.30.360.10">
    <property type="entry name" value="Dihydrodipicolinate Reductase, domain 2"/>
    <property type="match status" value="1"/>
</dbReference>
<name>A0ABY6MM14_9BURK</name>
<evidence type="ECO:0008006" key="3">
    <source>
        <dbReference type="Google" id="ProtNLM"/>
    </source>
</evidence>
<protein>
    <recommendedName>
        <fullName evidence="3">Diaminopimelate dehydrogenase</fullName>
    </recommendedName>
</protein>
<dbReference type="RefSeq" id="WP_264891164.1">
    <property type="nucleotide sequence ID" value="NZ_CP110257.1"/>
</dbReference>
<evidence type="ECO:0000313" key="2">
    <source>
        <dbReference type="Proteomes" id="UP001163266"/>
    </source>
</evidence>
<reference evidence="1" key="1">
    <citation type="submission" date="2022-10" db="EMBL/GenBank/DDBJ databases">
        <title>Complete genome sequence of Schlegelella aquatica LMG 23380.</title>
        <authorList>
            <person name="Musilova J."/>
            <person name="Kourilova X."/>
            <person name="Bezdicek M."/>
            <person name="Hermankova K."/>
            <person name="Obruca S."/>
            <person name="Sedlar K."/>
        </authorList>
    </citation>
    <scope>NUCLEOTIDE SEQUENCE</scope>
    <source>
        <strain evidence="1">LMG 23380</strain>
    </source>
</reference>
<evidence type="ECO:0000313" key="1">
    <source>
        <dbReference type="EMBL" id="UZD53581.1"/>
    </source>
</evidence>
<dbReference type="EMBL" id="CP110257">
    <property type="protein sequence ID" value="UZD53581.1"/>
    <property type="molecule type" value="Genomic_DNA"/>
</dbReference>
<organism evidence="1 2">
    <name type="scientific">Caldimonas aquatica</name>
    <dbReference type="NCBI Taxonomy" id="376175"/>
    <lineage>
        <taxon>Bacteria</taxon>
        <taxon>Pseudomonadati</taxon>
        <taxon>Pseudomonadota</taxon>
        <taxon>Betaproteobacteria</taxon>
        <taxon>Burkholderiales</taxon>
        <taxon>Sphaerotilaceae</taxon>
        <taxon>Caldimonas</taxon>
    </lineage>
</organism>
<dbReference type="Gene3D" id="3.40.50.720">
    <property type="entry name" value="NAD(P)-binding Rossmann-like Domain"/>
    <property type="match status" value="1"/>
</dbReference>
<proteinExistence type="predicted"/>
<sequence length="294" mass="31235">MKPSRVAIVGWGHLGAACAETLRGQPDLALAGVVQPPEPPPALPLPKGVTCAGHVSELDSADLALLCVPTDRATDAAHDLLQRCLPVVECASLEADSLHHHRQALARAAARHRAVAALGAGWDPGLLQQLVRVFELLVPKGSTRVNRHTATGLYHPAAVESVPGVQEALSTEIRDASGHPQRYVYVQLAPGAQFERVRSPIEGDPLFNDEPTQVLEVDDLASMQKENSGIVLQRLGSGGPGPHASLVFEARADATAFTARLMVDAARLLRALPPSARGAWLYTPFGLVPWTPEP</sequence>
<dbReference type="PROSITE" id="PS51257">
    <property type="entry name" value="PROKAR_LIPOPROTEIN"/>
    <property type="match status" value="1"/>
</dbReference>
<dbReference type="InterPro" id="IPR036291">
    <property type="entry name" value="NAD(P)-bd_dom_sf"/>
</dbReference>